<evidence type="ECO:0000256" key="2">
    <source>
        <dbReference type="ARBA" id="ARBA00022729"/>
    </source>
</evidence>
<keyword evidence="5" id="KW-1185">Reference proteome</keyword>
<dbReference type="Proteomes" id="UP000245489">
    <property type="component" value="Unassembled WGS sequence"/>
</dbReference>
<dbReference type="InterPro" id="IPR038352">
    <property type="entry name" value="Imelysin_sf"/>
</dbReference>
<accession>A0A316DQK2</accession>
<evidence type="ECO:0000313" key="5">
    <source>
        <dbReference type="Proteomes" id="UP000245489"/>
    </source>
</evidence>
<dbReference type="AlphaFoldDB" id="A0A316DQK2"/>
<proteinExistence type="predicted"/>
<comment type="caution">
    <text evidence="4">The sequence shown here is derived from an EMBL/GenBank/DDBJ whole genome shotgun (WGS) entry which is preliminary data.</text>
</comment>
<organism evidence="4 5">
    <name type="scientific">Arcicella aurantiaca</name>
    <dbReference type="NCBI Taxonomy" id="591202"/>
    <lineage>
        <taxon>Bacteria</taxon>
        <taxon>Pseudomonadati</taxon>
        <taxon>Bacteroidota</taxon>
        <taxon>Cytophagia</taxon>
        <taxon>Cytophagales</taxon>
        <taxon>Flectobacillaceae</taxon>
        <taxon>Arcicella</taxon>
    </lineage>
</organism>
<dbReference type="Pfam" id="PF09375">
    <property type="entry name" value="Peptidase_M75"/>
    <property type="match status" value="1"/>
</dbReference>
<reference evidence="4 5" key="1">
    <citation type="submission" date="2018-05" db="EMBL/GenBank/DDBJ databases">
        <title>Genomic Encyclopedia of Archaeal and Bacterial Type Strains, Phase II (KMG-II): from individual species to whole genera.</title>
        <authorList>
            <person name="Goeker M."/>
        </authorList>
    </citation>
    <scope>NUCLEOTIDE SEQUENCE [LARGE SCALE GENOMIC DNA]</scope>
    <source>
        <strain evidence="4 5">DSM 22214</strain>
    </source>
</reference>
<dbReference type="OrthoDB" id="9764688at2"/>
<dbReference type="PROSITE" id="PS51257">
    <property type="entry name" value="PROKAR_LIPOPROTEIN"/>
    <property type="match status" value="1"/>
</dbReference>
<feature type="domain" description="Imelysin-like" evidence="3">
    <location>
        <begin position="41"/>
        <end position="367"/>
    </location>
</feature>
<dbReference type="Gene3D" id="1.20.1420.20">
    <property type="entry name" value="M75 peptidase, HXXE motif"/>
    <property type="match status" value="1"/>
</dbReference>
<dbReference type="EMBL" id="QGGO01000026">
    <property type="protein sequence ID" value="PWK20076.1"/>
    <property type="molecule type" value="Genomic_DNA"/>
</dbReference>
<sequence length="384" mass="41716">MKKIFYTALTCASLFTACKTDDATPATTQRDVVLNYATIVSASYADAITGVQALKTAVDAFVKAPSATGLAACQKAWIDARPAYLQTEAYRFYDGPIDAEPAGLEGLINSWPLDEAYIDYVDGDANSGMINDLKTYPTITKDIIFNANGSEGETDVRVGYHAIEFLLWGQDFYATSAGQRTFTDYTTAKNATRRATYLQVVTNALIESLQAVATQWDSKTGTYYAQFTKVGNETTALTSILLGLGKLTKGELSGERMTVVLASGDQEDEHSCFSDNTHNDFIYDELGIYNVYLGRYKKTDGTTIDGAGFDDLVKAKNATQNTAMIAKLDAATTNINAIPKPFDQAILNSKTTVQAAIKSLREQSDQLVLVAKELGINLNVPEKN</sequence>
<protein>
    <submittedName>
        <fullName evidence="4">Putative iron-regulated protein</fullName>
    </submittedName>
</protein>
<dbReference type="InterPro" id="IPR018976">
    <property type="entry name" value="Imelysin-like"/>
</dbReference>
<gene>
    <name evidence="4" type="ORF">LV89_03886</name>
</gene>
<evidence type="ECO:0000259" key="3">
    <source>
        <dbReference type="Pfam" id="PF09375"/>
    </source>
</evidence>
<comment type="subcellular location">
    <subcellularLocation>
        <location evidence="1">Cell envelope</location>
    </subcellularLocation>
</comment>
<evidence type="ECO:0000256" key="1">
    <source>
        <dbReference type="ARBA" id="ARBA00004196"/>
    </source>
</evidence>
<name>A0A316DQK2_9BACT</name>
<dbReference type="RefSeq" id="WP_109744560.1">
    <property type="nucleotide sequence ID" value="NZ_QGGO01000026.1"/>
</dbReference>
<keyword evidence="2" id="KW-0732">Signal</keyword>
<dbReference type="CDD" id="cd14657">
    <property type="entry name" value="Imelysin_IrpA-like"/>
    <property type="match status" value="1"/>
</dbReference>
<dbReference type="GO" id="GO:0030313">
    <property type="term" value="C:cell envelope"/>
    <property type="evidence" value="ECO:0007669"/>
    <property type="project" value="UniProtKB-SubCell"/>
</dbReference>
<evidence type="ECO:0000313" key="4">
    <source>
        <dbReference type="EMBL" id="PWK20076.1"/>
    </source>
</evidence>